<evidence type="ECO:0000313" key="2">
    <source>
        <dbReference type="Proteomes" id="UP000030656"/>
    </source>
</evidence>
<evidence type="ECO:0000313" key="1">
    <source>
        <dbReference type="EMBL" id="ETW31798.1"/>
    </source>
</evidence>
<proteinExistence type="predicted"/>
<dbReference type="Proteomes" id="UP000030656">
    <property type="component" value="Unassembled WGS sequence"/>
</dbReference>
<sequence>MKFINIKNIKLNYARTIKRPFSGYTGKHISDKDLVKKNDDWYIEETNFCLGRVTKLRFSEKDDMARRVLKIMDSQLSKMYTRMRDGTVIPYMSFYLNDVIDKPAPNHQFIEQPLIKWTWDEAYDEAICKVRIQIRRNKRQSK</sequence>
<gene>
    <name evidence="1" type="ORF">PFFCH_00764</name>
</gene>
<dbReference type="EMBL" id="KI927824">
    <property type="protein sequence ID" value="ETW31798.1"/>
    <property type="molecule type" value="Genomic_DNA"/>
</dbReference>
<dbReference type="OrthoDB" id="430536at2759"/>
<reference evidence="1 2" key="1">
    <citation type="submission" date="2013-02" db="EMBL/GenBank/DDBJ databases">
        <title>The Genome Annotation of Plasmodium falciparum FCH/4.</title>
        <authorList>
            <consortium name="The Broad Institute Genome Sequencing Platform"/>
            <consortium name="The Broad Institute Genome Sequencing Center for Infectious Disease"/>
            <person name="Neafsey D."/>
            <person name="Hoffman S."/>
            <person name="Volkman S."/>
            <person name="Rosenthal P."/>
            <person name="Walker B."/>
            <person name="Young S.K."/>
            <person name="Zeng Q."/>
            <person name="Gargeya S."/>
            <person name="Fitzgerald M."/>
            <person name="Haas B."/>
            <person name="Abouelleil A."/>
            <person name="Allen A.W."/>
            <person name="Alvarado L."/>
            <person name="Arachchi H.M."/>
            <person name="Berlin A.M."/>
            <person name="Chapman S.B."/>
            <person name="Gainer-Dewar J."/>
            <person name="Goldberg J."/>
            <person name="Griggs A."/>
            <person name="Gujja S."/>
            <person name="Hansen M."/>
            <person name="Howarth C."/>
            <person name="Imamovic A."/>
            <person name="Ireland A."/>
            <person name="Larimer J."/>
            <person name="McCowan C."/>
            <person name="Murphy C."/>
            <person name="Pearson M."/>
            <person name="Poon T.W."/>
            <person name="Priest M."/>
            <person name="Roberts A."/>
            <person name="Saif S."/>
            <person name="Shea T."/>
            <person name="Sisk P."/>
            <person name="Sykes S."/>
            <person name="Wortman J."/>
            <person name="Nusbaum C."/>
            <person name="Birren B."/>
        </authorList>
    </citation>
    <scope>NUCLEOTIDE SEQUENCE [LARGE SCALE GENOMIC DNA]</scope>
    <source>
        <strain evidence="1 2">FCH/4</strain>
    </source>
</reference>
<name>A0A024VU15_PLAFA</name>
<protein>
    <submittedName>
        <fullName evidence="1">Uncharacterized protein</fullName>
    </submittedName>
</protein>
<organism evidence="1 2">
    <name type="scientific">Plasmodium falciparum FCH/4</name>
    <dbReference type="NCBI Taxonomy" id="1036724"/>
    <lineage>
        <taxon>Eukaryota</taxon>
        <taxon>Sar</taxon>
        <taxon>Alveolata</taxon>
        <taxon>Apicomplexa</taxon>
        <taxon>Aconoidasida</taxon>
        <taxon>Haemosporida</taxon>
        <taxon>Plasmodiidae</taxon>
        <taxon>Plasmodium</taxon>
        <taxon>Plasmodium (Laverania)</taxon>
    </lineage>
</organism>
<dbReference type="AlphaFoldDB" id="A0A024VU15"/>
<accession>A0A024VU15</accession>
<reference evidence="1 2" key="2">
    <citation type="submission" date="2013-02" db="EMBL/GenBank/DDBJ databases">
        <title>The Genome Sequence of Plasmodium falciparum FCH/4.</title>
        <authorList>
            <consortium name="The Broad Institute Genome Sequencing Platform"/>
            <consortium name="The Broad Institute Genome Sequencing Center for Infectious Disease"/>
            <person name="Neafsey D."/>
            <person name="Cheeseman I."/>
            <person name="Volkman S."/>
            <person name="Adams J."/>
            <person name="Walker B."/>
            <person name="Young S.K."/>
            <person name="Zeng Q."/>
            <person name="Gargeya S."/>
            <person name="Fitzgerald M."/>
            <person name="Haas B."/>
            <person name="Abouelleil A."/>
            <person name="Alvarado L."/>
            <person name="Arachchi H.M."/>
            <person name="Berlin A.M."/>
            <person name="Chapman S.B."/>
            <person name="Dewar J."/>
            <person name="Goldberg J."/>
            <person name="Griggs A."/>
            <person name="Gujja S."/>
            <person name="Hansen M."/>
            <person name="Howarth C."/>
            <person name="Imamovic A."/>
            <person name="Larimer J."/>
            <person name="McCowan C."/>
            <person name="Murphy C."/>
            <person name="Neiman D."/>
            <person name="Pearson M."/>
            <person name="Priest M."/>
            <person name="Roberts A."/>
            <person name="Saif S."/>
            <person name="Shea T."/>
            <person name="Sisk P."/>
            <person name="Sykes S."/>
            <person name="Wortman J."/>
            <person name="Nusbaum C."/>
            <person name="Birren B."/>
        </authorList>
    </citation>
    <scope>NUCLEOTIDE SEQUENCE [LARGE SCALE GENOMIC DNA]</scope>
    <source>
        <strain evidence="1 2">FCH/4</strain>
    </source>
</reference>